<dbReference type="AlphaFoldDB" id="A0A6J4MAD1"/>
<protein>
    <submittedName>
        <fullName evidence="2">Uncharacterized protein</fullName>
    </submittedName>
</protein>
<sequence>MTRRDATANPRTTLAAVVLVVEAGLAVLGVWFHYGMTAMYGDITDVAAGWGARVSSAADFGGPAVLLVVGAAVIAVLVTAQRWARFTAVIIPVLMVGALTAVTPVALREKLVSQYDDTPQCVSAESGVTGPGSVAERESQRAFELVRHVGHFSGGGGSGVGGCDRQLLLTEEVDVLRHYRAALPDAGWRVVEDDARGLRAERDGMAFEVVVCGRGGVVWAGTTDLGGGARCRPEYG</sequence>
<evidence type="ECO:0000256" key="1">
    <source>
        <dbReference type="SAM" id="Phobius"/>
    </source>
</evidence>
<organism evidence="2">
    <name type="scientific">uncultured Frankineae bacterium</name>
    <dbReference type="NCBI Taxonomy" id="437475"/>
    <lineage>
        <taxon>Bacteria</taxon>
        <taxon>Bacillati</taxon>
        <taxon>Actinomycetota</taxon>
        <taxon>Actinomycetes</taxon>
        <taxon>Frankiales</taxon>
        <taxon>environmental samples</taxon>
    </lineage>
</organism>
<feature type="transmembrane region" description="Helical" evidence="1">
    <location>
        <begin position="12"/>
        <end position="34"/>
    </location>
</feature>
<name>A0A6J4MAD1_9ACTN</name>
<feature type="transmembrane region" description="Helical" evidence="1">
    <location>
        <begin position="60"/>
        <end position="79"/>
    </location>
</feature>
<dbReference type="EMBL" id="CADCUB010000155">
    <property type="protein sequence ID" value="CAA9354401.1"/>
    <property type="molecule type" value="Genomic_DNA"/>
</dbReference>
<evidence type="ECO:0000313" key="2">
    <source>
        <dbReference type="EMBL" id="CAA9354401.1"/>
    </source>
</evidence>
<accession>A0A6J4MAD1</accession>
<keyword evidence="1" id="KW-0812">Transmembrane</keyword>
<reference evidence="2" key="1">
    <citation type="submission" date="2020-02" db="EMBL/GenBank/DDBJ databases">
        <authorList>
            <person name="Meier V. D."/>
        </authorList>
    </citation>
    <scope>NUCLEOTIDE SEQUENCE</scope>
    <source>
        <strain evidence="2">AVDCRST_MAG07</strain>
    </source>
</reference>
<gene>
    <name evidence="2" type="ORF">AVDCRST_MAG07-3253</name>
</gene>
<proteinExistence type="predicted"/>
<keyword evidence="1" id="KW-1133">Transmembrane helix</keyword>
<keyword evidence="1" id="KW-0472">Membrane</keyword>
<feature type="transmembrane region" description="Helical" evidence="1">
    <location>
        <begin position="86"/>
        <end position="107"/>
    </location>
</feature>